<dbReference type="InterPro" id="IPR005135">
    <property type="entry name" value="Endo/exonuclease/phosphatase"/>
</dbReference>
<proteinExistence type="predicted"/>
<evidence type="ECO:0000313" key="2">
    <source>
        <dbReference type="EMBL" id="KAA3461195.1"/>
    </source>
</evidence>
<evidence type="ECO:0000259" key="1">
    <source>
        <dbReference type="Pfam" id="PF03372"/>
    </source>
</evidence>
<name>A0A5B6UZQ1_9ROSI</name>
<protein>
    <submittedName>
        <fullName evidence="2">Reverse transcriptase</fullName>
    </submittedName>
</protein>
<dbReference type="SUPFAM" id="SSF56219">
    <property type="entry name" value="DNase I-like"/>
    <property type="match status" value="1"/>
</dbReference>
<dbReference type="Proteomes" id="UP000325315">
    <property type="component" value="Unassembled WGS sequence"/>
</dbReference>
<dbReference type="GO" id="GO:0003964">
    <property type="term" value="F:RNA-directed DNA polymerase activity"/>
    <property type="evidence" value="ECO:0007669"/>
    <property type="project" value="UniProtKB-KW"/>
</dbReference>
<gene>
    <name evidence="2" type="ORF">EPI10_027783</name>
</gene>
<feature type="domain" description="Endonuclease/exonuclease/phosphatase" evidence="1">
    <location>
        <begin position="29"/>
        <end position="165"/>
    </location>
</feature>
<comment type="caution">
    <text evidence="2">The sequence shown here is derived from an EMBL/GenBank/DDBJ whole genome shotgun (WGS) entry which is preliminary data.</text>
</comment>
<keyword evidence="2" id="KW-0695">RNA-directed DNA polymerase</keyword>
<dbReference type="Gene3D" id="3.60.10.10">
    <property type="entry name" value="Endonuclease/exonuclease/phosphatase"/>
    <property type="match status" value="1"/>
</dbReference>
<dbReference type="PANTHER" id="PTHR33710:SF62">
    <property type="entry name" value="DUF4283 DOMAIN PROTEIN"/>
    <property type="match status" value="1"/>
</dbReference>
<reference evidence="3" key="1">
    <citation type="journal article" date="2019" name="Plant Biotechnol. J.">
        <title>Genome sequencing of the Australian wild diploid species Gossypium australe highlights disease resistance and delayed gland morphogenesis.</title>
        <authorList>
            <person name="Cai Y."/>
            <person name="Cai X."/>
            <person name="Wang Q."/>
            <person name="Wang P."/>
            <person name="Zhang Y."/>
            <person name="Cai C."/>
            <person name="Xu Y."/>
            <person name="Wang K."/>
            <person name="Zhou Z."/>
            <person name="Wang C."/>
            <person name="Geng S."/>
            <person name="Li B."/>
            <person name="Dong Q."/>
            <person name="Hou Y."/>
            <person name="Wang H."/>
            <person name="Ai P."/>
            <person name="Liu Z."/>
            <person name="Yi F."/>
            <person name="Sun M."/>
            <person name="An G."/>
            <person name="Cheng J."/>
            <person name="Zhang Y."/>
            <person name="Shi Q."/>
            <person name="Xie Y."/>
            <person name="Shi X."/>
            <person name="Chang Y."/>
            <person name="Huang F."/>
            <person name="Chen Y."/>
            <person name="Hong S."/>
            <person name="Mi L."/>
            <person name="Sun Q."/>
            <person name="Zhang L."/>
            <person name="Zhou B."/>
            <person name="Peng R."/>
            <person name="Zhang X."/>
            <person name="Liu F."/>
        </authorList>
    </citation>
    <scope>NUCLEOTIDE SEQUENCE [LARGE SCALE GENOMIC DNA]</scope>
    <source>
        <strain evidence="3">cv. PA1801</strain>
    </source>
</reference>
<keyword evidence="2" id="KW-0548">Nucleotidyltransferase</keyword>
<dbReference type="EMBL" id="SMMG02000009">
    <property type="protein sequence ID" value="KAA3461195.1"/>
    <property type="molecule type" value="Genomic_DNA"/>
</dbReference>
<dbReference type="OrthoDB" id="1751786at2759"/>
<dbReference type="Pfam" id="PF03372">
    <property type="entry name" value="Exo_endo_phos"/>
    <property type="match status" value="1"/>
</dbReference>
<sequence>METKLDQKRMERVQKSCGFSNGIDVEAEGTRGGLCLAWKGEIDVSLKSFSKWHIEAFIEEEGVHKKWQFTGFYRSPYLKEKDLAWDLLRRLSQESNYPWLVTGDFNEIMYGFEKKGGAQRDHKKMEAFRETLEDCQLQDIGYSGTWFTWERGNLLETNIRERLDRGVANEKWLNLFPMGKMQHLPYSMSDHCFILLSWWTLEETTEQIIKDFWELNAESLMTLIKELEILLNQERDDETMARIIDNKIQLNMEIDKDEMYWEQRARANWLQLGDKNSAFFHRCATARK</sequence>
<evidence type="ECO:0000313" key="3">
    <source>
        <dbReference type="Proteomes" id="UP000325315"/>
    </source>
</evidence>
<keyword evidence="3" id="KW-1185">Reference proteome</keyword>
<keyword evidence="2" id="KW-0808">Transferase</keyword>
<organism evidence="2 3">
    <name type="scientific">Gossypium australe</name>
    <dbReference type="NCBI Taxonomy" id="47621"/>
    <lineage>
        <taxon>Eukaryota</taxon>
        <taxon>Viridiplantae</taxon>
        <taxon>Streptophyta</taxon>
        <taxon>Embryophyta</taxon>
        <taxon>Tracheophyta</taxon>
        <taxon>Spermatophyta</taxon>
        <taxon>Magnoliopsida</taxon>
        <taxon>eudicotyledons</taxon>
        <taxon>Gunneridae</taxon>
        <taxon>Pentapetalae</taxon>
        <taxon>rosids</taxon>
        <taxon>malvids</taxon>
        <taxon>Malvales</taxon>
        <taxon>Malvaceae</taxon>
        <taxon>Malvoideae</taxon>
        <taxon>Gossypium</taxon>
    </lineage>
</organism>
<dbReference type="PANTHER" id="PTHR33710">
    <property type="entry name" value="BNAC02G09200D PROTEIN"/>
    <property type="match status" value="1"/>
</dbReference>
<dbReference type="InterPro" id="IPR036691">
    <property type="entry name" value="Endo/exonu/phosph_ase_sf"/>
</dbReference>
<dbReference type="AlphaFoldDB" id="A0A5B6UZQ1"/>
<accession>A0A5B6UZQ1</accession>